<keyword evidence="2" id="KW-1185">Reference proteome</keyword>
<accession>A0A0C2SNU2</accession>
<feature type="non-terminal residue" evidence="1">
    <location>
        <position position="112"/>
    </location>
</feature>
<evidence type="ECO:0000313" key="1">
    <source>
        <dbReference type="EMBL" id="KIL64910.1"/>
    </source>
</evidence>
<dbReference type="OrthoDB" id="3033638at2759"/>
<organism evidence="1 2">
    <name type="scientific">Amanita muscaria (strain Koide BX008)</name>
    <dbReference type="NCBI Taxonomy" id="946122"/>
    <lineage>
        <taxon>Eukaryota</taxon>
        <taxon>Fungi</taxon>
        <taxon>Dikarya</taxon>
        <taxon>Basidiomycota</taxon>
        <taxon>Agaricomycotina</taxon>
        <taxon>Agaricomycetes</taxon>
        <taxon>Agaricomycetidae</taxon>
        <taxon>Agaricales</taxon>
        <taxon>Pluteineae</taxon>
        <taxon>Amanitaceae</taxon>
        <taxon>Amanita</taxon>
    </lineage>
</organism>
<protein>
    <submittedName>
        <fullName evidence="1">Uncharacterized protein</fullName>
    </submittedName>
</protein>
<evidence type="ECO:0000313" key="2">
    <source>
        <dbReference type="Proteomes" id="UP000054549"/>
    </source>
</evidence>
<reference evidence="1 2" key="1">
    <citation type="submission" date="2014-04" db="EMBL/GenBank/DDBJ databases">
        <title>Evolutionary Origins and Diversification of the Mycorrhizal Mutualists.</title>
        <authorList>
            <consortium name="DOE Joint Genome Institute"/>
            <consortium name="Mycorrhizal Genomics Consortium"/>
            <person name="Kohler A."/>
            <person name="Kuo A."/>
            <person name="Nagy L.G."/>
            <person name="Floudas D."/>
            <person name="Copeland A."/>
            <person name="Barry K.W."/>
            <person name="Cichocki N."/>
            <person name="Veneault-Fourrey C."/>
            <person name="LaButti K."/>
            <person name="Lindquist E.A."/>
            <person name="Lipzen A."/>
            <person name="Lundell T."/>
            <person name="Morin E."/>
            <person name="Murat C."/>
            <person name="Riley R."/>
            <person name="Ohm R."/>
            <person name="Sun H."/>
            <person name="Tunlid A."/>
            <person name="Henrissat B."/>
            <person name="Grigoriev I.V."/>
            <person name="Hibbett D.S."/>
            <person name="Martin F."/>
        </authorList>
    </citation>
    <scope>NUCLEOTIDE SEQUENCE [LARGE SCALE GENOMIC DNA]</scope>
    <source>
        <strain evidence="1 2">Koide BX008</strain>
    </source>
</reference>
<dbReference type="STRING" id="946122.A0A0C2SNU2"/>
<dbReference type="HOGENOM" id="CLU_152116_0_0_1"/>
<dbReference type="EMBL" id="KN818246">
    <property type="protein sequence ID" value="KIL64910.1"/>
    <property type="molecule type" value="Genomic_DNA"/>
</dbReference>
<name>A0A0C2SNU2_AMAMK</name>
<proteinExistence type="predicted"/>
<dbReference type="Proteomes" id="UP000054549">
    <property type="component" value="Unassembled WGS sequence"/>
</dbReference>
<feature type="non-terminal residue" evidence="1">
    <location>
        <position position="1"/>
    </location>
</feature>
<gene>
    <name evidence="1" type="ORF">M378DRAFT_38922</name>
</gene>
<dbReference type="AlphaFoldDB" id="A0A0C2SNU2"/>
<sequence>IDNHEFLVRMEGFAIQGLKGTANNYKKTLSKRRAEIRSEILNQLRAVTGNEDAQMEWKHYWIKVVARYNVMIEGWPTTVPFKNLSTASSPLVELNVLLQRWQDGTTYWKQLT</sequence>
<dbReference type="InParanoid" id="A0A0C2SNU2"/>